<dbReference type="OrthoDB" id="40551at10239"/>
<protein>
    <submittedName>
        <fullName evidence="1">Uncharacterized protein</fullName>
    </submittedName>
</protein>
<sequence>MISSTTTTNPTSELTCISFGGIVSLKTGLSLSNILPFTMALTHIN</sequence>
<keyword evidence="2" id="KW-1185">Reference proteome</keyword>
<dbReference type="RefSeq" id="NP_695200.1">
    <property type="nucleotide sequence ID" value="NC_004306.1"/>
</dbReference>
<organism evidence="1 2">
    <name type="scientific">Fibrovirus fs1</name>
    <dbReference type="NCBI Taxonomy" id="70203"/>
    <lineage>
        <taxon>Viruses</taxon>
        <taxon>Monodnaviria</taxon>
        <taxon>Loebvirae</taxon>
        <taxon>Hofneiviricota</taxon>
        <taxon>Faserviricetes</taxon>
        <taxon>Tubulavirales</taxon>
        <taxon>Inoviridae</taxon>
        <taxon>Fibrovirus</taxon>
    </lineage>
</organism>
<name>O56844_9VIRU</name>
<dbReference type="EMBL" id="D89074">
    <property type="protein sequence ID" value="BAA24171.1"/>
    <property type="molecule type" value="Genomic_DNA"/>
</dbReference>
<reference evidence="1 2" key="1">
    <citation type="journal article" date="1997" name="Biochim. Biophys. Acta">
        <title>Molecular analysis of a filamentous phage (fsl) of Vibrio cholerae O139.</title>
        <authorList>
            <person name="Honma Y."/>
            <person name="Ikema M."/>
            <person name="Toma C."/>
            <person name="Ehara M."/>
            <person name="Iwanaga M."/>
        </authorList>
    </citation>
    <scope>NUCLEOTIDE SEQUENCE</scope>
</reference>
<evidence type="ECO:0000313" key="2">
    <source>
        <dbReference type="Proteomes" id="UP000000880"/>
    </source>
</evidence>
<dbReference type="KEGG" id="vg:955583"/>
<proteinExistence type="predicted"/>
<accession>O56844</accession>
<dbReference type="Proteomes" id="UP000000880">
    <property type="component" value="Segment"/>
</dbReference>
<dbReference type="GeneID" id="955583"/>
<reference evidence="1 2" key="2">
    <citation type="journal article" date="1997" name="FEMS Microbiol. Lett.">
        <title>Characterization of filamentous phages of Vibrio cholerae O139 and O1.</title>
        <authorList>
            <person name="Ehara M."/>
            <person name="Shimodori S."/>
            <person name="Kojima F."/>
            <person name="Ichinose Y."/>
            <person name="Hirayama T."/>
            <person name="Albert M.J."/>
            <person name="Supawat K."/>
            <person name="Honma Y."/>
            <person name="Iwanaga M."/>
            <person name="Amako K."/>
        </authorList>
    </citation>
    <scope>NUCLEOTIDE SEQUENCE</scope>
</reference>
<evidence type="ECO:0000313" key="1">
    <source>
        <dbReference type="EMBL" id="BAA24171.1"/>
    </source>
</evidence>